<dbReference type="PROSITE" id="PS50929">
    <property type="entry name" value="ABC_TM1F"/>
    <property type="match status" value="1"/>
</dbReference>
<evidence type="ECO:0000259" key="8">
    <source>
        <dbReference type="PROSITE" id="PS50893"/>
    </source>
</evidence>
<evidence type="ECO:0000256" key="4">
    <source>
        <dbReference type="ARBA" id="ARBA00022840"/>
    </source>
</evidence>
<keyword evidence="3" id="KW-0547">Nucleotide-binding</keyword>
<dbReference type="SUPFAM" id="SSF90123">
    <property type="entry name" value="ABC transporter transmembrane region"/>
    <property type="match status" value="1"/>
</dbReference>
<dbReference type="Pfam" id="PF00005">
    <property type="entry name" value="ABC_tran"/>
    <property type="match status" value="1"/>
</dbReference>
<dbReference type="GO" id="GO:0140359">
    <property type="term" value="F:ABC-type transporter activity"/>
    <property type="evidence" value="ECO:0007669"/>
    <property type="project" value="InterPro"/>
</dbReference>
<name>A0A448N047_9ACTN</name>
<dbReference type="Pfam" id="PF00664">
    <property type="entry name" value="ABC_membrane"/>
    <property type="match status" value="1"/>
</dbReference>
<protein>
    <submittedName>
        <fullName evidence="10">Multidrug export ATP-binding/permease protein SAV1866</fullName>
        <ecNumber evidence="10">3.6.3.-</ecNumber>
    </submittedName>
</protein>
<feature type="transmembrane region" description="Helical" evidence="7">
    <location>
        <begin position="56"/>
        <end position="73"/>
    </location>
</feature>
<dbReference type="InterPro" id="IPR017871">
    <property type="entry name" value="ABC_transporter-like_CS"/>
</dbReference>
<keyword evidence="5 7" id="KW-1133">Transmembrane helix</keyword>
<dbReference type="CDD" id="cd03228">
    <property type="entry name" value="ABCC_MRP_Like"/>
    <property type="match status" value="1"/>
</dbReference>
<evidence type="ECO:0000256" key="2">
    <source>
        <dbReference type="ARBA" id="ARBA00022692"/>
    </source>
</evidence>
<dbReference type="Gene3D" id="3.40.50.300">
    <property type="entry name" value="P-loop containing nucleotide triphosphate hydrolases"/>
    <property type="match status" value="1"/>
</dbReference>
<evidence type="ECO:0000256" key="6">
    <source>
        <dbReference type="ARBA" id="ARBA00023136"/>
    </source>
</evidence>
<organism evidence="10 11">
    <name type="scientific">Arachnia propionica</name>
    <dbReference type="NCBI Taxonomy" id="1750"/>
    <lineage>
        <taxon>Bacteria</taxon>
        <taxon>Bacillati</taxon>
        <taxon>Actinomycetota</taxon>
        <taxon>Actinomycetes</taxon>
        <taxon>Propionibacteriales</taxon>
        <taxon>Propionibacteriaceae</taxon>
        <taxon>Arachnia</taxon>
    </lineage>
</organism>
<evidence type="ECO:0000256" key="7">
    <source>
        <dbReference type="SAM" id="Phobius"/>
    </source>
</evidence>
<gene>
    <name evidence="10" type="ORF">NCTC12967_02038</name>
</gene>
<dbReference type="InterPro" id="IPR027417">
    <property type="entry name" value="P-loop_NTPase"/>
</dbReference>
<dbReference type="Gene3D" id="1.20.1560.10">
    <property type="entry name" value="ABC transporter type 1, transmembrane domain"/>
    <property type="match status" value="1"/>
</dbReference>
<evidence type="ECO:0000256" key="1">
    <source>
        <dbReference type="ARBA" id="ARBA00004651"/>
    </source>
</evidence>
<dbReference type="InterPro" id="IPR003439">
    <property type="entry name" value="ABC_transporter-like_ATP-bd"/>
</dbReference>
<dbReference type="InterPro" id="IPR036640">
    <property type="entry name" value="ABC1_TM_sf"/>
</dbReference>
<evidence type="ECO:0000256" key="5">
    <source>
        <dbReference type="ARBA" id="ARBA00022989"/>
    </source>
</evidence>
<evidence type="ECO:0000313" key="11">
    <source>
        <dbReference type="Proteomes" id="UP000273044"/>
    </source>
</evidence>
<evidence type="ECO:0000259" key="9">
    <source>
        <dbReference type="PROSITE" id="PS50929"/>
    </source>
</evidence>
<dbReference type="PANTHER" id="PTHR24221:SF654">
    <property type="entry name" value="ATP-BINDING CASSETTE SUB-FAMILY B MEMBER 6"/>
    <property type="match status" value="1"/>
</dbReference>
<evidence type="ECO:0000256" key="3">
    <source>
        <dbReference type="ARBA" id="ARBA00022741"/>
    </source>
</evidence>
<keyword evidence="2 7" id="KW-0812">Transmembrane</keyword>
<dbReference type="GeneID" id="64407490"/>
<dbReference type="SMART" id="SM00382">
    <property type="entry name" value="AAA"/>
    <property type="match status" value="1"/>
</dbReference>
<dbReference type="InterPro" id="IPR003593">
    <property type="entry name" value="AAA+_ATPase"/>
</dbReference>
<feature type="domain" description="ABC transporter" evidence="8">
    <location>
        <begin position="336"/>
        <end position="572"/>
    </location>
</feature>
<sequence length="580" mass="61404">MLLQHQSVVRAAGVGVRLLGFPVLAGLTSSALLILAAWVNAALFNELLGQRRPGELAWLAGALGVVLVLRPLVEFLGEIAQNRSGLVVKRNLRRALLAKFEELGPMRSGAGRSGALHSVLTDGIEAVEPYFVKYLSQLVVTVAVALAITVMIGMHSALIAGILLVCGIAVVAIPRIWDRVLAERGREHWDAYENMNSDFIDAMLGMTTLKSFGAAGYYGRQLETQSTRLLDSTLGQLRLSLGETGLSGAMKVLGPAVALVLGIGQIRGGSLTLGSLFLVILLSIELFRPFTALSSLWHESFYGISAASQMSALFRLVSGDPRPSGKGWGRPPAGDIEFDNVVYSYPEAGQPALDGASFRIPAGAVTAIVGLSGSGKSTALGLLMGFDRPAEGRIHVGGVDPATIPVERLITLVPQDPLLFPGTVREILAEASPGAGEAQMLATLGTVQAQELRTFETGDMNGILDVKVLERGTNLSGGQKQRLAIARALIRETPVLVLDESTSALDSRTEQRLLAGIREKHPGLTLILVTHRIDAASSADHVIVMEHGRVACQGSPGELLAEPGSPWGELVTMQTGREAV</sequence>
<evidence type="ECO:0000313" key="10">
    <source>
        <dbReference type="EMBL" id="VEH70732.1"/>
    </source>
</evidence>
<feature type="transmembrane region" description="Helical" evidence="7">
    <location>
        <begin position="158"/>
        <end position="177"/>
    </location>
</feature>
<accession>A0A448N047</accession>
<dbReference type="PROSITE" id="PS00211">
    <property type="entry name" value="ABC_TRANSPORTER_1"/>
    <property type="match status" value="1"/>
</dbReference>
<dbReference type="InterPro" id="IPR011527">
    <property type="entry name" value="ABC1_TM_dom"/>
</dbReference>
<dbReference type="EMBL" id="LR134406">
    <property type="protein sequence ID" value="VEH70732.1"/>
    <property type="molecule type" value="Genomic_DNA"/>
</dbReference>
<keyword evidence="11" id="KW-1185">Reference proteome</keyword>
<dbReference type="GO" id="GO:0005886">
    <property type="term" value="C:plasma membrane"/>
    <property type="evidence" value="ECO:0007669"/>
    <property type="project" value="UniProtKB-SubCell"/>
</dbReference>
<dbReference type="InterPro" id="IPR039421">
    <property type="entry name" value="Type_1_exporter"/>
</dbReference>
<dbReference type="AlphaFoldDB" id="A0A448N047"/>
<dbReference type="PANTHER" id="PTHR24221">
    <property type="entry name" value="ATP-BINDING CASSETTE SUB-FAMILY B"/>
    <property type="match status" value="1"/>
</dbReference>
<dbReference type="GO" id="GO:0005524">
    <property type="term" value="F:ATP binding"/>
    <property type="evidence" value="ECO:0007669"/>
    <property type="project" value="UniProtKB-KW"/>
</dbReference>
<feature type="domain" description="ABC transmembrane type-1" evidence="9">
    <location>
        <begin position="23"/>
        <end position="299"/>
    </location>
</feature>
<dbReference type="Proteomes" id="UP000273044">
    <property type="component" value="Chromosome"/>
</dbReference>
<proteinExistence type="predicted"/>
<dbReference type="EC" id="3.6.3.-" evidence="10"/>
<reference evidence="10 11" key="1">
    <citation type="submission" date="2018-12" db="EMBL/GenBank/DDBJ databases">
        <authorList>
            <consortium name="Pathogen Informatics"/>
        </authorList>
    </citation>
    <scope>NUCLEOTIDE SEQUENCE [LARGE SCALE GENOMIC DNA]</scope>
    <source>
        <strain evidence="10 11">NCTC12967</strain>
    </source>
</reference>
<keyword evidence="6 7" id="KW-0472">Membrane</keyword>
<keyword evidence="4 10" id="KW-0067">ATP-binding</keyword>
<keyword evidence="10" id="KW-0378">Hydrolase</keyword>
<dbReference type="PROSITE" id="PS50893">
    <property type="entry name" value="ABC_TRANSPORTER_2"/>
    <property type="match status" value="1"/>
</dbReference>
<dbReference type="RefSeq" id="WP_061788299.1">
    <property type="nucleotide sequence ID" value="NZ_LR134406.1"/>
</dbReference>
<dbReference type="SUPFAM" id="SSF52540">
    <property type="entry name" value="P-loop containing nucleoside triphosphate hydrolases"/>
    <property type="match status" value="1"/>
</dbReference>
<comment type="subcellular location">
    <subcellularLocation>
        <location evidence="1">Cell membrane</location>
        <topology evidence="1">Multi-pass membrane protein</topology>
    </subcellularLocation>
</comment>
<feature type="transmembrane region" description="Helical" evidence="7">
    <location>
        <begin position="134"/>
        <end position="152"/>
    </location>
</feature>
<feature type="transmembrane region" description="Helical" evidence="7">
    <location>
        <begin position="21"/>
        <end position="44"/>
    </location>
</feature>
<dbReference type="GO" id="GO:0016887">
    <property type="term" value="F:ATP hydrolysis activity"/>
    <property type="evidence" value="ECO:0007669"/>
    <property type="project" value="InterPro"/>
</dbReference>